<dbReference type="PROSITE" id="PS51686">
    <property type="entry name" value="SAM_MT_RSMB_NOP"/>
    <property type="match status" value="1"/>
</dbReference>
<keyword evidence="3 5" id="KW-0949">S-adenosyl-L-methionine</keyword>
<keyword evidence="8" id="KW-1185">Reference proteome</keyword>
<feature type="active site" description="Nucleophile" evidence="5">
    <location>
        <position position="354"/>
    </location>
</feature>
<keyword evidence="2 5" id="KW-0808">Transferase</keyword>
<evidence type="ECO:0000256" key="1">
    <source>
        <dbReference type="ARBA" id="ARBA00022603"/>
    </source>
</evidence>
<dbReference type="InterPro" id="IPR029063">
    <property type="entry name" value="SAM-dependent_MTases_sf"/>
</dbReference>
<dbReference type="PANTHER" id="PTHR22807:SF53">
    <property type="entry name" value="RIBOSOMAL RNA SMALL SUBUNIT METHYLTRANSFERASE B-RELATED"/>
    <property type="match status" value="1"/>
</dbReference>
<evidence type="ECO:0000256" key="3">
    <source>
        <dbReference type="ARBA" id="ARBA00022691"/>
    </source>
</evidence>
<feature type="binding site" evidence="5">
    <location>
        <position position="301"/>
    </location>
    <ligand>
        <name>S-adenosyl-L-methionine</name>
        <dbReference type="ChEBI" id="CHEBI:59789"/>
    </ligand>
</feature>
<dbReference type="SUPFAM" id="SSF53335">
    <property type="entry name" value="S-adenosyl-L-methionine-dependent methyltransferases"/>
    <property type="match status" value="1"/>
</dbReference>
<dbReference type="Proteomes" id="UP001200145">
    <property type="component" value="Unassembled WGS sequence"/>
</dbReference>
<feature type="binding site" evidence="5">
    <location>
        <position position="278"/>
    </location>
    <ligand>
        <name>S-adenosyl-L-methionine</name>
        <dbReference type="ChEBI" id="CHEBI:59789"/>
    </ligand>
</feature>
<dbReference type="InterPro" id="IPR049560">
    <property type="entry name" value="MeTrfase_RsmB-F_NOP2_cat"/>
</dbReference>
<sequence>MFARAHLVVALQLVQGYTGDIPFVHHLKQYFSTHKKHGSRDRKQIAQLCYCWFRLGHALKHLEPADRMIAGLFLCSKDPNGLLQSLHEEWNEKTTLPTEAKLALIDPENSLSLAAFASALFPLQSALSAGIDATAFACSHLEQPDLFIRIRPAYLESVQKKLSKAGVPFIMETIDGCRLPNGFKVEELFRLNQELVVQDLNSQRAGAMVEEIVGSLRQQEDLAIWDACAASGGKSIFVFDRLPGARLTVSDIRSSILQNLYQRFRQAGLYSYYGFVADLSDPAKAGEEYRKLALQQLILADLPCTGSGTWSRTPEQLCFFDPGAIDNYAALQKKILSLLIPKLADGGYLLYITCSVFSKENEANINWLLETYPLQCLKMQTLNGYSEKADSMFAALLQKL</sequence>
<dbReference type="PRINTS" id="PR02008">
    <property type="entry name" value="RCMTFAMILY"/>
</dbReference>
<dbReference type="PANTHER" id="PTHR22807">
    <property type="entry name" value="NOP2 YEAST -RELATED NOL1/NOP2/FMU SUN DOMAIN-CONTAINING"/>
    <property type="match status" value="1"/>
</dbReference>
<comment type="caution">
    <text evidence="5">Lacks conserved residue(s) required for the propagation of feature annotation.</text>
</comment>
<feature type="binding site" evidence="5">
    <location>
        <position position="251"/>
    </location>
    <ligand>
        <name>S-adenosyl-L-methionine</name>
        <dbReference type="ChEBI" id="CHEBI:59789"/>
    </ligand>
</feature>
<evidence type="ECO:0000256" key="5">
    <source>
        <dbReference type="PROSITE-ProRule" id="PRU01023"/>
    </source>
</evidence>
<dbReference type="InterPro" id="IPR001678">
    <property type="entry name" value="MeTrfase_RsmB-F_NOP2_dom"/>
</dbReference>
<feature type="domain" description="SAM-dependent MTase RsmB/NOP-type" evidence="6">
    <location>
        <begin position="136"/>
        <end position="400"/>
    </location>
</feature>
<organism evidence="7 8">
    <name type="scientific">Flavihumibacter fluminis</name>
    <dbReference type="NCBI Taxonomy" id="2909236"/>
    <lineage>
        <taxon>Bacteria</taxon>
        <taxon>Pseudomonadati</taxon>
        <taxon>Bacteroidota</taxon>
        <taxon>Chitinophagia</taxon>
        <taxon>Chitinophagales</taxon>
        <taxon>Chitinophagaceae</taxon>
        <taxon>Flavihumibacter</taxon>
    </lineage>
</organism>
<dbReference type="Pfam" id="PF01189">
    <property type="entry name" value="Methyltr_RsmB-F"/>
    <property type="match status" value="1"/>
</dbReference>
<dbReference type="InterPro" id="IPR023267">
    <property type="entry name" value="RCMT"/>
</dbReference>
<proteinExistence type="inferred from homology"/>
<evidence type="ECO:0000259" key="6">
    <source>
        <dbReference type="PROSITE" id="PS51686"/>
    </source>
</evidence>
<keyword evidence="1 5" id="KW-0489">Methyltransferase</keyword>
<protein>
    <submittedName>
        <fullName evidence="7">Fmu (Sun) domain-containing protein</fullName>
    </submittedName>
</protein>
<evidence type="ECO:0000313" key="8">
    <source>
        <dbReference type="Proteomes" id="UP001200145"/>
    </source>
</evidence>
<accession>A0ABS9BI14</accession>
<dbReference type="Gene3D" id="3.40.50.150">
    <property type="entry name" value="Vaccinia Virus protein VP39"/>
    <property type="match status" value="1"/>
</dbReference>
<name>A0ABS9BI14_9BACT</name>
<evidence type="ECO:0000313" key="7">
    <source>
        <dbReference type="EMBL" id="MCF1714489.1"/>
    </source>
</evidence>
<dbReference type="RefSeq" id="WP_234865210.1">
    <property type="nucleotide sequence ID" value="NZ_JAKEVY010000002.1"/>
</dbReference>
<evidence type="ECO:0000256" key="4">
    <source>
        <dbReference type="ARBA" id="ARBA00022884"/>
    </source>
</evidence>
<keyword evidence="4 5" id="KW-0694">RNA-binding</keyword>
<reference evidence="7 8" key="1">
    <citation type="submission" date="2022-01" db="EMBL/GenBank/DDBJ databases">
        <title>Flavihumibacter sp. nov., isolated from sediment of a river.</title>
        <authorList>
            <person name="Liu H."/>
        </authorList>
    </citation>
    <scope>NUCLEOTIDE SEQUENCE [LARGE SCALE GENOMIC DNA]</scope>
    <source>
        <strain evidence="7 8">RY-1</strain>
    </source>
</reference>
<gene>
    <name evidence="7" type="ORF">L0U88_07600</name>
</gene>
<dbReference type="EMBL" id="JAKEVY010000002">
    <property type="protein sequence ID" value="MCF1714489.1"/>
    <property type="molecule type" value="Genomic_DNA"/>
</dbReference>
<comment type="caution">
    <text evidence="7">The sequence shown here is derived from an EMBL/GenBank/DDBJ whole genome shotgun (WGS) entry which is preliminary data.</text>
</comment>
<evidence type="ECO:0000256" key="2">
    <source>
        <dbReference type="ARBA" id="ARBA00022679"/>
    </source>
</evidence>
<comment type="similarity">
    <text evidence="5">Belongs to the class I-like SAM-binding methyltransferase superfamily. RsmB/NOP family.</text>
</comment>